<dbReference type="InterPro" id="IPR001789">
    <property type="entry name" value="Sig_transdc_resp-reg_receiver"/>
</dbReference>
<dbReference type="CDD" id="cd17546">
    <property type="entry name" value="REC_hyHK_CKI1_RcsC-like"/>
    <property type="match status" value="1"/>
</dbReference>
<dbReference type="InterPro" id="IPR036641">
    <property type="entry name" value="HPT_dom_sf"/>
</dbReference>
<reference evidence="7 8" key="1">
    <citation type="submission" date="2017-08" db="EMBL/GenBank/DDBJ databases">
        <title>Genomic and metabolic characterisation of spoilage-associated Pseudomonas species.</title>
        <authorList>
            <person name="Stanborough T."/>
            <person name="Fegan N."/>
            <person name="Powell S.M."/>
            <person name="Singh T."/>
            <person name="Tamplin M.L."/>
            <person name="Chandry P.S."/>
        </authorList>
    </citation>
    <scope>NUCLEOTIDE SEQUENCE [LARGE SCALE GENOMIC DNA]</scope>
    <source>
        <strain evidence="7 8">F1801</strain>
    </source>
</reference>
<protein>
    <recommendedName>
        <fullName evidence="9">Response regulator</fullName>
    </recommendedName>
</protein>
<evidence type="ECO:0000259" key="6">
    <source>
        <dbReference type="PROSITE" id="PS50894"/>
    </source>
</evidence>
<feature type="modified residue" description="Phosphohistidine" evidence="3">
    <location>
        <position position="193"/>
    </location>
</feature>
<name>A0A267ACE0_PSEFR</name>
<evidence type="ECO:0000256" key="2">
    <source>
        <dbReference type="ARBA" id="ARBA00023012"/>
    </source>
</evidence>
<dbReference type="Pfam" id="PF01627">
    <property type="entry name" value="Hpt"/>
    <property type="match status" value="1"/>
</dbReference>
<dbReference type="InterPro" id="IPR008207">
    <property type="entry name" value="Sig_transdc_His_kin_Hpt_dom"/>
</dbReference>
<dbReference type="Pfam" id="PF00072">
    <property type="entry name" value="Response_reg"/>
    <property type="match status" value="1"/>
</dbReference>
<gene>
    <name evidence="7" type="ORF">CJU81_13775</name>
</gene>
<dbReference type="GO" id="GO:0004672">
    <property type="term" value="F:protein kinase activity"/>
    <property type="evidence" value="ECO:0007669"/>
    <property type="project" value="UniProtKB-ARBA"/>
</dbReference>
<dbReference type="PANTHER" id="PTHR43719:SF28">
    <property type="entry name" value="PEROXIDE STRESS-ACTIVATED HISTIDINE KINASE MAK1-RELATED"/>
    <property type="match status" value="1"/>
</dbReference>
<dbReference type="PANTHER" id="PTHR43719">
    <property type="entry name" value="TWO-COMPONENT HISTIDINE KINASE"/>
    <property type="match status" value="1"/>
</dbReference>
<evidence type="ECO:0000256" key="3">
    <source>
        <dbReference type="PROSITE-ProRule" id="PRU00110"/>
    </source>
</evidence>
<keyword evidence="2" id="KW-0902">Two-component regulatory system</keyword>
<dbReference type="AlphaFoldDB" id="A0A267ACE0"/>
<dbReference type="PROSITE" id="PS50894">
    <property type="entry name" value="HPT"/>
    <property type="match status" value="1"/>
</dbReference>
<accession>A0A267ACE0</accession>
<dbReference type="InterPro" id="IPR050956">
    <property type="entry name" value="2C_system_His_kinase"/>
</dbReference>
<proteinExistence type="predicted"/>
<evidence type="ECO:0000313" key="7">
    <source>
        <dbReference type="EMBL" id="PAA10310.1"/>
    </source>
</evidence>
<comment type="caution">
    <text evidence="7">The sequence shown here is derived from an EMBL/GenBank/DDBJ whole genome shotgun (WGS) entry which is preliminary data.</text>
</comment>
<evidence type="ECO:0008006" key="9">
    <source>
        <dbReference type="Google" id="ProtNLM"/>
    </source>
</evidence>
<dbReference type="InterPro" id="IPR011006">
    <property type="entry name" value="CheY-like_superfamily"/>
</dbReference>
<dbReference type="Gene3D" id="3.40.50.2300">
    <property type="match status" value="1"/>
</dbReference>
<feature type="domain" description="Response regulatory" evidence="5">
    <location>
        <begin position="8"/>
        <end position="129"/>
    </location>
</feature>
<evidence type="ECO:0000313" key="8">
    <source>
        <dbReference type="Proteomes" id="UP000215861"/>
    </source>
</evidence>
<evidence type="ECO:0000256" key="4">
    <source>
        <dbReference type="PROSITE-ProRule" id="PRU00169"/>
    </source>
</evidence>
<dbReference type="SUPFAM" id="SSF47226">
    <property type="entry name" value="Histidine-containing phosphotransfer domain, HPT domain"/>
    <property type="match status" value="1"/>
</dbReference>
<keyword evidence="1 4" id="KW-0597">Phosphoprotein</keyword>
<organism evidence="7 8">
    <name type="scientific">Pseudomonas fragi</name>
    <dbReference type="NCBI Taxonomy" id="296"/>
    <lineage>
        <taxon>Bacteria</taxon>
        <taxon>Pseudomonadati</taxon>
        <taxon>Pseudomonadota</taxon>
        <taxon>Gammaproteobacteria</taxon>
        <taxon>Pseudomonadales</taxon>
        <taxon>Pseudomonadaceae</taxon>
        <taxon>Pseudomonas</taxon>
    </lineage>
</organism>
<feature type="modified residue" description="4-aspartylphosphate" evidence="4">
    <location>
        <position position="59"/>
    </location>
</feature>
<sequence length="248" mass="27042">MPSEQKLKIHIVEGNAACRLFIGHKLALLGHEVVSCDDGKTALAIREDTVPVFDLTITDCNMLPINGCEMTLAVCDREKERGQGDHPIFGLAGNTRSGIIEHCLNARMNQCLLKPVSMKTLIPQVTDVACQIEGRTSAAEAVSGGELQKIKLLKPQAYRPLVDQIIKSHRQEALRLAQMVQDGNFPGLARLAHKLLGGARLADAPVLIEACKTLEELASQESLQECQAQAGLVLKSLRALEVRLLQDR</sequence>
<dbReference type="PROSITE" id="PS50110">
    <property type="entry name" value="RESPONSE_REGULATORY"/>
    <property type="match status" value="1"/>
</dbReference>
<dbReference type="Proteomes" id="UP000215861">
    <property type="component" value="Unassembled WGS sequence"/>
</dbReference>
<dbReference type="EMBL" id="NQKQ01000014">
    <property type="protein sequence ID" value="PAA10310.1"/>
    <property type="molecule type" value="Genomic_DNA"/>
</dbReference>
<dbReference type="Gene3D" id="1.20.120.160">
    <property type="entry name" value="HPT domain"/>
    <property type="match status" value="1"/>
</dbReference>
<evidence type="ECO:0000256" key="1">
    <source>
        <dbReference type="ARBA" id="ARBA00022553"/>
    </source>
</evidence>
<feature type="domain" description="HPt" evidence="6">
    <location>
        <begin position="154"/>
        <end position="248"/>
    </location>
</feature>
<evidence type="ECO:0000259" key="5">
    <source>
        <dbReference type="PROSITE" id="PS50110"/>
    </source>
</evidence>
<dbReference type="SMART" id="SM00448">
    <property type="entry name" value="REC"/>
    <property type="match status" value="1"/>
</dbReference>
<dbReference type="SUPFAM" id="SSF52172">
    <property type="entry name" value="CheY-like"/>
    <property type="match status" value="1"/>
</dbReference>
<dbReference type="GO" id="GO:0000160">
    <property type="term" value="P:phosphorelay signal transduction system"/>
    <property type="evidence" value="ECO:0007669"/>
    <property type="project" value="UniProtKB-KW"/>
</dbReference>